<evidence type="ECO:0000256" key="1">
    <source>
        <dbReference type="ARBA" id="ARBA00022737"/>
    </source>
</evidence>
<dbReference type="PROSITE" id="PS50293">
    <property type="entry name" value="TPR_REGION"/>
    <property type="match status" value="1"/>
</dbReference>
<dbReference type="SMART" id="SM00028">
    <property type="entry name" value="TPR"/>
    <property type="match status" value="2"/>
</dbReference>
<dbReference type="Proteomes" id="UP000326396">
    <property type="component" value="Linkage Group LG12"/>
</dbReference>
<proteinExistence type="predicted"/>
<organism evidence="5 6">
    <name type="scientific">Mikania micrantha</name>
    <name type="common">bitter vine</name>
    <dbReference type="NCBI Taxonomy" id="192012"/>
    <lineage>
        <taxon>Eukaryota</taxon>
        <taxon>Viridiplantae</taxon>
        <taxon>Streptophyta</taxon>
        <taxon>Embryophyta</taxon>
        <taxon>Tracheophyta</taxon>
        <taxon>Spermatophyta</taxon>
        <taxon>Magnoliopsida</taxon>
        <taxon>eudicotyledons</taxon>
        <taxon>Gunneridae</taxon>
        <taxon>Pentapetalae</taxon>
        <taxon>asterids</taxon>
        <taxon>campanulids</taxon>
        <taxon>Asterales</taxon>
        <taxon>Asteraceae</taxon>
        <taxon>Asteroideae</taxon>
        <taxon>Heliantheae alliance</taxon>
        <taxon>Eupatorieae</taxon>
        <taxon>Mikania</taxon>
    </lineage>
</organism>
<dbReference type="SUPFAM" id="SSF48452">
    <property type="entry name" value="TPR-like"/>
    <property type="match status" value="1"/>
</dbReference>
<evidence type="ECO:0000256" key="3">
    <source>
        <dbReference type="PROSITE-ProRule" id="PRU00339"/>
    </source>
</evidence>
<dbReference type="Gene3D" id="1.25.40.10">
    <property type="entry name" value="Tetratricopeptide repeat domain"/>
    <property type="match status" value="1"/>
</dbReference>
<keyword evidence="6" id="KW-1185">Reference proteome</keyword>
<keyword evidence="1" id="KW-0677">Repeat</keyword>
<dbReference type="PROSITE" id="PS50005">
    <property type="entry name" value="TPR"/>
    <property type="match status" value="2"/>
</dbReference>
<dbReference type="AlphaFoldDB" id="A0A5N6PJ84"/>
<dbReference type="PANTHER" id="PTHR46014:SF1">
    <property type="entry name" value="TETRATRICOPEPTIDE REPEAT PROTEIN 1"/>
    <property type="match status" value="1"/>
</dbReference>
<dbReference type="InterPro" id="IPR019734">
    <property type="entry name" value="TPR_rpt"/>
</dbReference>
<feature type="region of interest" description="Disordered" evidence="4">
    <location>
        <begin position="8"/>
        <end position="41"/>
    </location>
</feature>
<dbReference type="PANTHER" id="PTHR46014">
    <property type="entry name" value="TETRATRICOPEPTIDE REPEAT PROTEIN 1"/>
    <property type="match status" value="1"/>
</dbReference>
<sequence length="490" mass="54242">MVVIEPVVSTDIQSKSSKSTTAGVDMSGGEDSGGGDIVKTAGYASDGYETASETEVGNDEAASDNTFVEHEHKPMDQPYEDALNDDELNQKILMQMIDAKVEGNNIFGDGSYEEALLKYDYAIQLAPEMSSSSDIRSICHNNRATCFFKQGKYQDTVKECTKALELNPTYMKALIRRGEAHEKLENYDEAIADMKKILELDPSNYQCRKTIVRLEPLAMEKREKMKEEMLEPPSTLPWAVNKVKLPEFQSELLQRFGSFEIPHSSEQFVPIQQSKEISAFLEDVVDPRCPNSVTSTAATSQFCYSIGSGLLIADGPEVLGQGEPKSVNTPTLMERGLPVCSNKIHSVYESLSWFEFQSELMQRFSGLEIHHPYEQLATIQQSDSIHDDIDDFVAGKDVKGTLHHDSIVSKGSLSCVRCSNELGPVYKNGLSGVGQPQPNSSFSSLPSDNGEGELVWWEATSLDQGASGMKVTYEEHSFPMESPDQYLICP</sequence>
<evidence type="ECO:0000256" key="2">
    <source>
        <dbReference type="ARBA" id="ARBA00022803"/>
    </source>
</evidence>
<evidence type="ECO:0000256" key="4">
    <source>
        <dbReference type="SAM" id="MobiDB-lite"/>
    </source>
</evidence>
<keyword evidence="2 3" id="KW-0802">TPR repeat</keyword>
<protein>
    <submittedName>
        <fullName evidence="5">Uncharacterized protein</fullName>
    </submittedName>
</protein>
<evidence type="ECO:0000313" key="5">
    <source>
        <dbReference type="EMBL" id="KAD6454467.1"/>
    </source>
</evidence>
<name>A0A5N6PJ84_9ASTR</name>
<dbReference type="InterPro" id="IPR011990">
    <property type="entry name" value="TPR-like_helical_dom_sf"/>
</dbReference>
<dbReference type="Pfam" id="PF00515">
    <property type="entry name" value="TPR_1"/>
    <property type="match status" value="1"/>
</dbReference>
<accession>A0A5N6PJ84</accession>
<dbReference type="InterPro" id="IPR013105">
    <property type="entry name" value="TPR_2"/>
</dbReference>
<dbReference type="OrthoDB" id="1872379at2759"/>
<dbReference type="InterPro" id="IPR052769">
    <property type="entry name" value="TPR_domain_protein"/>
</dbReference>
<feature type="repeat" description="TPR" evidence="3">
    <location>
        <begin position="171"/>
        <end position="204"/>
    </location>
</feature>
<reference evidence="5 6" key="1">
    <citation type="submission" date="2019-05" db="EMBL/GenBank/DDBJ databases">
        <title>Mikania micrantha, genome provides insights into the molecular mechanism of rapid growth.</title>
        <authorList>
            <person name="Liu B."/>
        </authorList>
    </citation>
    <scope>NUCLEOTIDE SEQUENCE [LARGE SCALE GENOMIC DNA]</scope>
    <source>
        <strain evidence="5">NLD-2019</strain>
        <tissue evidence="5">Leaf</tissue>
    </source>
</reference>
<gene>
    <name evidence="5" type="ORF">E3N88_09173</name>
</gene>
<dbReference type="EMBL" id="SZYD01000004">
    <property type="protein sequence ID" value="KAD6454467.1"/>
    <property type="molecule type" value="Genomic_DNA"/>
</dbReference>
<evidence type="ECO:0000313" key="6">
    <source>
        <dbReference type="Proteomes" id="UP000326396"/>
    </source>
</evidence>
<feature type="compositionally biased region" description="Polar residues" evidence="4">
    <location>
        <begin position="10"/>
        <end position="22"/>
    </location>
</feature>
<dbReference type="Pfam" id="PF07719">
    <property type="entry name" value="TPR_2"/>
    <property type="match status" value="1"/>
</dbReference>
<comment type="caution">
    <text evidence="5">The sequence shown here is derived from an EMBL/GenBank/DDBJ whole genome shotgun (WGS) entry which is preliminary data.</text>
</comment>
<feature type="repeat" description="TPR" evidence="3">
    <location>
        <begin position="137"/>
        <end position="170"/>
    </location>
</feature>